<dbReference type="GO" id="GO:0005886">
    <property type="term" value="C:plasma membrane"/>
    <property type="evidence" value="ECO:0007669"/>
    <property type="project" value="TreeGrafter"/>
</dbReference>
<dbReference type="AlphaFoldDB" id="A0A6J6B177"/>
<comment type="similarity">
    <text evidence="1">Belongs to the F420H(2)-dependent quinone reductase family.</text>
</comment>
<dbReference type="SUPFAM" id="SSF50475">
    <property type="entry name" value="FMN-binding split barrel"/>
    <property type="match status" value="1"/>
</dbReference>
<dbReference type="EMBL" id="CAEZSF010000026">
    <property type="protein sequence ID" value="CAB4532093.1"/>
    <property type="molecule type" value="Genomic_DNA"/>
</dbReference>
<name>A0A6J6B177_9ZZZZ</name>
<proteinExistence type="inferred from homology"/>
<gene>
    <name evidence="3" type="ORF">UFOPK1358_00441</name>
</gene>
<evidence type="ECO:0000256" key="1">
    <source>
        <dbReference type="ARBA" id="ARBA00008710"/>
    </source>
</evidence>
<evidence type="ECO:0000313" key="3">
    <source>
        <dbReference type="EMBL" id="CAB4532093.1"/>
    </source>
</evidence>
<evidence type="ECO:0000256" key="2">
    <source>
        <dbReference type="ARBA" id="ARBA00049106"/>
    </source>
</evidence>
<organism evidence="3">
    <name type="scientific">freshwater metagenome</name>
    <dbReference type="NCBI Taxonomy" id="449393"/>
    <lineage>
        <taxon>unclassified sequences</taxon>
        <taxon>metagenomes</taxon>
        <taxon>ecological metagenomes</taxon>
    </lineage>
</organism>
<dbReference type="GO" id="GO:0016491">
    <property type="term" value="F:oxidoreductase activity"/>
    <property type="evidence" value="ECO:0007669"/>
    <property type="project" value="InterPro"/>
</dbReference>
<dbReference type="InterPro" id="IPR012349">
    <property type="entry name" value="Split_barrel_FMN-bd"/>
</dbReference>
<comment type="catalytic activity">
    <reaction evidence="2">
        <text>oxidized coenzyme F420-(gamma-L-Glu)(n) + a quinol + H(+) = reduced coenzyme F420-(gamma-L-Glu)(n) + a quinone</text>
        <dbReference type="Rhea" id="RHEA:39663"/>
        <dbReference type="Rhea" id="RHEA-COMP:12939"/>
        <dbReference type="Rhea" id="RHEA-COMP:14378"/>
        <dbReference type="ChEBI" id="CHEBI:15378"/>
        <dbReference type="ChEBI" id="CHEBI:24646"/>
        <dbReference type="ChEBI" id="CHEBI:132124"/>
        <dbReference type="ChEBI" id="CHEBI:133980"/>
        <dbReference type="ChEBI" id="CHEBI:139511"/>
    </reaction>
</comment>
<accession>A0A6J6B177</accession>
<reference evidence="3" key="1">
    <citation type="submission" date="2020-05" db="EMBL/GenBank/DDBJ databases">
        <authorList>
            <person name="Chiriac C."/>
            <person name="Salcher M."/>
            <person name="Ghai R."/>
            <person name="Kavagutti S V."/>
        </authorList>
    </citation>
    <scope>NUCLEOTIDE SEQUENCE</scope>
</reference>
<dbReference type="InterPro" id="IPR004378">
    <property type="entry name" value="F420H2_quin_Rdtase"/>
</dbReference>
<dbReference type="GO" id="GO:0070967">
    <property type="term" value="F:coenzyme F420 binding"/>
    <property type="evidence" value="ECO:0007669"/>
    <property type="project" value="TreeGrafter"/>
</dbReference>
<sequence length="160" mass="17834">MAVNPNSALGRSIQKMAGSKWFSRVGPTLVPPIDRGLSRVSGGRIMMSRMMLPCAIITSTGRKSGLPRVSPLATVPLNGDLYVVGSNFGQSTHPAWSWNLIAQPRIQVDYNHEVYAAQAELLTAEEKARIWPELISIWPLFDTYVERSGRDLRVFRLVRL</sequence>
<dbReference type="Gene3D" id="2.30.110.10">
    <property type="entry name" value="Electron Transport, Fmn-binding Protein, Chain A"/>
    <property type="match status" value="1"/>
</dbReference>
<dbReference type="PANTHER" id="PTHR39428">
    <property type="entry name" value="F420H(2)-DEPENDENT QUINONE REDUCTASE RV1261C"/>
    <property type="match status" value="1"/>
</dbReference>
<protein>
    <submittedName>
        <fullName evidence="3">Unannotated protein</fullName>
    </submittedName>
</protein>
<dbReference type="Pfam" id="PF04075">
    <property type="entry name" value="F420H2_quin_red"/>
    <property type="match status" value="1"/>
</dbReference>
<dbReference type="PANTHER" id="PTHR39428:SF1">
    <property type="entry name" value="F420H(2)-DEPENDENT QUINONE REDUCTASE RV1261C"/>
    <property type="match status" value="1"/>
</dbReference>
<dbReference type="NCBIfam" id="TIGR00026">
    <property type="entry name" value="hi_GC_TIGR00026"/>
    <property type="match status" value="1"/>
</dbReference>